<evidence type="ECO:0000256" key="7">
    <source>
        <dbReference type="ARBA" id="ARBA00030248"/>
    </source>
</evidence>
<dbReference type="PROSITE" id="PS50522">
    <property type="entry name" value="RDRP_PHAGE"/>
    <property type="match status" value="1"/>
</dbReference>
<dbReference type="InterPro" id="IPR007096">
    <property type="entry name" value="RNA-dir_Rpol_cat_phage"/>
</dbReference>
<dbReference type="GO" id="GO:0000166">
    <property type="term" value="F:nucleotide binding"/>
    <property type="evidence" value="ECO:0007669"/>
    <property type="project" value="UniProtKB-KW"/>
</dbReference>
<evidence type="ECO:0000256" key="1">
    <source>
        <dbReference type="ARBA" id="ARBA00012494"/>
    </source>
</evidence>
<feature type="domain" description="RdRp catalytic" evidence="10">
    <location>
        <begin position="304"/>
        <end position="448"/>
    </location>
</feature>
<dbReference type="GO" id="GO:0046872">
    <property type="term" value="F:metal ion binding"/>
    <property type="evidence" value="ECO:0007669"/>
    <property type="project" value="UniProtKB-KW"/>
</dbReference>
<sequence length="644" mass="72820">MLNKGQVKSLTSLWSLLAEESADRCCTSAIRDIKTVTDRVEHEGLSFLTITLPELGKSAQSWLDQGKAGIHPAFSNERRGSLPRFLGGFFNRVFDRSSGLLLDEPCLDAILAIRQLTLMFGKMLLPCSNARNVAAIQGYLECEQDVRRLDTELPESDLEEFRSMSELLFGELFTQMDRDIYHGALVPKHGPGSTADHILGNQKWNQRTWTRRLEAVFPSRSYIIPNWRFTHVLDDVDTLEPGEEEPVKVTLVPKTLKTPRVIAMEPVCMQYMQQAVYQSFTLNFKRDRLLKKLIGFDDQIPNQEMAKRGSIDNRTATLDLSDASDRVSNQLVRAMFARWPLFLARAIDATRSRRAVVDGKVVRLAKYASMGSALCFPMEAMVFLTMIFVGIQRSLNTSLSRSDVKRLSGSVRVYGDDLIVPVDHVLTVVQTLELFGAKVGLSKSFWTGKFRESCGREYFDGHDVSIVRVRRILPTRRQDAEEVQSLVSLRNQLYMSGYWRTVRYLDEKIEGLIKFFPTVHRDSSLLGRVSFVGDTFGYRYTRVHPSHQSPLVRGFVLMAKPPSDELDGTGALLKCILKLGNPSSVEDRNRSMHWLEPGASVSGPFGVTHDATLWGSSPRVDDKHLERSGRPQRVDIKLRWGSPV</sequence>
<dbReference type="EMBL" id="MN034177">
    <property type="protein sequence ID" value="QDH88560.1"/>
    <property type="molecule type" value="Genomic_RNA"/>
</dbReference>
<keyword evidence="5" id="KW-0547">Nucleotide-binding</keyword>
<keyword evidence="6" id="KW-0693">Viral RNA replication</keyword>
<dbReference type="EC" id="2.7.7.48" evidence="1"/>
<feature type="binding site" evidence="9">
    <location>
        <position position="319"/>
    </location>
    <ligand>
        <name>Mg(2+)</name>
        <dbReference type="ChEBI" id="CHEBI:18420"/>
        <label>2</label>
    </ligand>
</feature>
<evidence type="ECO:0000256" key="3">
    <source>
        <dbReference type="ARBA" id="ARBA00022679"/>
    </source>
</evidence>
<dbReference type="Pfam" id="PF03431">
    <property type="entry name" value="RNA_replicase_B"/>
    <property type="match status" value="1"/>
</dbReference>
<dbReference type="GO" id="GO:0003968">
    <property type="term" value="F:RNA-directed RNA polymerase activity"/>
    <property type="evidence" value="ECO:0007669"/>
    <property type="project" value="UniProtKB-KW"/>
</dbReference>
<name>A0A514D4M3_9VIRU</name>
<dbReference type="GO" id="GO:0039694">
    <property type="term" value="P:viral RNA genome replication"/>
    <property type="evidence" value="ECO:0007669"/>
    <property type="project" value="InterPro"/>
</dbReference>
<keyword evidence="3" id="KW-0808">Transferase</keyword>
<accession>A0A514D4M3</accession>
<keyword evidence="2 11" id="KW-0696">RNA-directed RNA polymerase</keyword>
<evidence type="ECO:0000313" key="11">
    <source>
        <dbReference type="EMBL" id="QDH88560.1"/>
    </source>
</evidence>
<organism evidence="11">
    <name type="scientific">Leviviridae sp</name>
    <dbReference type="NCBI Taxonomy" id="2027243"/>
    <lineage>
        <taxon>Viruses</taxon>
        <taxon>Riboviria</taxon>
        <taxon>Orthornavirae</taxon>
        <taxon>Lenarviricota</taxon>
        <taxon>Leviviricetes</taxon>
        <taxon>Norzivirales</taxon>
        <taxon>Fiersviridae</taxon>
    </lineage>
</organism>
<evidence type="ECO:0000256" key="4">
    <source>
        <dbReference type="ARBA" id="ARBA00022695"/>
    </source>
</evidence>
<comment type="cofactor">
    <cofactor evidence="9">
        <name>Mg(2+)</name>
        <dbReference type="ChEBI" id="CHEBI:18420"/>
    </cofactor>
    <text evidence="9">Binds 2 Mg(2+) per subunit.</text>
</comment>
<evidence type="ECO:0000256" key="2">
    <source>
        <dbReference type="ARBA" id="ARBA00022484"/>
    </source>
</evidence>
<feature type="binding site" evidence="9">
    <location>
        <position position="416"/>
    </location>
    <ligand>
        <name>Mg(2+)</name>
        <dbReference type="ChEBI" id="CHEBI:18420"/>
        <label>2</label>
    </ligand>
</feature>
<protein>
    <recommendedName>
        <fullName evidence="1">RNA-directed RNA polymerase</fullName>
        <ecNumber evidence="1">2.7.7.48</ecNumber>
    </recommendedName>
    <alternativeName>
        <fullName evidence="7">RNA replicase beta chain</fullName>
    </alternativeName>
</protein>
<keyword evidence="9" id="KW-0479">Metal-binding</keyword>
<evidence type="ECO:0000256" key="9">
    <source>
        <dbReference type="PIRSR" id="PIRSR605093-1"/>
    </source>
</evidence>
<evidence type="ECO:0000259" key="10">
    <source>
        <dbReference type="PROSITE" id="PS50522"/>
    </source>
</evidence>
<evidence type="ECO:0000256" key="6">
    <source>
        <dbReference type="ARBA" id="ARBA00022953"/>
    </source>
</evidence>
<keyword evidence="4" id="KW-0548">Nucleotidyltransferase</keyword>
<evidence type="ECO:0000256" key="5">
    <source>
        <dbReference type="ARBA" id="ARBA00022741"/>
    </source>
</evidence>
<evidence type="ECO:0000256" key="8">
    <source>
        <dbReference type="ARBA" id="ARBA00048744"/>
    </source>
</evidence>
<gene>
    <name evidence="11" type="ORF">H3BulkLitter173043_000001</name>
</gene>
<proteinExistence type="predicted"/>
<reference evidence="11" key="1">
    <citation type="submission" date="2019-05" db="EMBL/GenBank/DDBJ databases">
        <title>Metatranscriptomic reconstruction reveals RNA viruses with the potential to shape carbon cycling in soil.</title>
        <authorList>
            <person name="Starr E.P."/>
            <person name="Nuccio E."/>
            <person name="Pett-Ridge J."/>
            <person name="Banfield J.F."/>
            <person name="Firestone M.K."/>
        </authorList>
    </citation>
    <scope>NUCLEOTIDE SEQUENCE</scope>
    <source>
        <strain evidence="11">H3_Bulk_Litter_17_scaffold_3043</strain>
    </source>
</reference>
<feature type="binding site" evidence="9">
    <location>
        <position position="417"/>
    </location>
    <ligand>
        <name>Mg(2+)</name>
        <dbReference type="ChEBI" id="CHEBI:18420"/>
        <label>2</label>
    </ligand>
</feature>
<comment type="catalytic activity">
    <reaction evidence="8">
        <text>RNA(n) + a ribonucleoside 5'-triphosphate = RNA(n+1) + diphosphate</text>
        <dbReference type="Rhea" id="RHEA:21248"/>
        <dbReference type="Rhea" id="RHEA-COMP:14527"/>
        <dbReference type="Rhea" id="RHEA-COMP:17342"/>
        <dbReference type="ChEBI" id="CHEBI:33019"/>
        <dbReference type="ChEBI" id="CHEBI:61557"/>
        <dbReference type="ChEBI" id="CHEBI:140395"/>
        <dbReference type="EC" id="2.7.7.48"/>
    </reaction>
</comment>
<keyword evidence="9" id="KW-0460">Magnesium</keyword>
<dbReference type="InterPro" id="IPR005093">
    <property type="entry name" value="RNArep_beta"/>
</dbReference>